<reference evidence="2 3" key="1">
    <citation type="submission" date="2015-01" db="EMBL/GenBank/DDBJ databases">
        <title>The Genome Sequence of Capronia semiimmersa CBS27337.</title>
        <authorList>
            <consortium name="The Broad Institute Genomics Platform"/>
            <person name="Cuomo C."/>
            <person name="de Hoog S."/>
            <person name="Gorbushina A."/>
            <person name="Stielow B."/>
            <person name="Teixiera M."/>
            <person name="Abouelleil A."/>
            <person name="Chapman S.B."/>
            <person name="Priest M."/>
            <person name="Young S.K."/>
            <person name="Wortman J."/>
            <person name="Nusbaum C."/>
            <person name="Birren B."/>
        </authorList>
    </citation>
    <scope>NUCLEOTIDE SEQUENCE [LARGE SCALE GENOMIC DNA]</scope>
    <source>
        <strain evidence="2 3">CBS 27337</strain>
    </source>
</reference>
<feature type="compositionally biased region" description="Basic and acidic residues" evidence="1">
    <location>
        <begin position="94"/>
        <end position="118"/>
    </location>
</feature>
<dbReference type="Pfam" id="PF11034">
    <property type="entry name" value="Grg1"/>
    <property type="match status" value="1"/>
</dbReference>
<feature type="region of interest" description="Disordered" evidence="1">
    <location>
        <begin position="59"/>
        <end position="118"/>
    </location>
</feature>
<dbReference type="Proteomes" id="UP000054266">
    <property type="component" value="Unassembled WGS sequence"/>
</dbReference>
<accession>A0A0D2FCV6</accession>
<dbReference type="InterPro" id="IPR020100">
    <property type="entry name" value="Glc-repressible_Grg1"/>
</dbReference>
<dbReference type="HOGENOM" id="CLU_2072854_0_0_1"/>
<dbReference type="PANTHER" id="PTHR38789:SF1">
    <property type="entry name" value="GLUCOSE-REPRESSIBLE GENE PROTEIN-RELATED"/>
    <property type="match status" value="1"/>
</dbReference>
<protein>
    <recommendedName>
        <fullName evidence="4">Glucose-repressible protein</fullName>
    </recommendedName>
</protein>
<dbReference type="AlphaFoldDB" id="A0A0D2FCV6"/>
<evidence type="ECO:0000313" key="2">
    <source>
        <dbReference type="EMBL" id="KIW64700.1"/>
    </source>
</evidence>
<evidence type="ECO:0000256" key="1">
    <source>
        <dbReference type="SAM" id="MobiDB-lite"/>
    </source>
</evidence>
<keyword evidence="3" id="KW-1185">Reference proteome</keyword>
<dbReference type="PANTHER" id="PTHR38789">
    <property type="entry name" value="REPRESSIBLE PROTEIN GRG1, PUTATIVE (AFU_ORTHOLOGUE AFUA_5G14210)-RELATED"/>
    <property type="match status" value="1"/>
</dbReference>
<gene>
    <name evidence="2" type="ORF">PV04_09617</name>
</gene>
<organism evidence="2 3">
    <name type="scientific">Phialophora macrospora</name>
    <dbReference type="NCBI Taxonomy" id="1851006"/>
    <lineage>
        <taxon>Eukaryota</taxon>
        <taxon>Fungi</taxon>
        <taxon>Dikarya</taxon>
        <taxon>Ascomycota</taxon>
        <taxon>Pezizomycotina</taxon>
        <taxon>Eurotiomycetes</taxon>
        <taxon>Chaetothyriomycetidae</taxon>
        <taxon>Chaetothyriales</taxon>
        <taxon>Herpotrichiellaceae</taxon>
        <taxon>Phialophora</taxon>
    </lineage>
</organism>
<proteinExistence type="predicted"/>
<name>A0A0D2FCV6_9EURO</name>
<feature type="compositionally biased region" description="Basic and acidic residues" evidence="1">
    <location>
        <begin position="67"/>
        <end position="80"/>
    </location>
</feature>
<evidence type="ECO:0008006" key="4">
    <source>
        <dbReference type="Google" id="ProtNLM"/>
    </source>
</evidence>
<sequence>MLALIFPGSLQSHCKHPKDTHTSHNSHYHYSSVLQSTDQPHLTANMNSIKSAGNWITNKTRGGAHSASKETNKQIAKDPNVRTSTRIRAAGNAVKDKAQETNYNRKADVDKQAAKHNY</sequence>
<dbReference type="STRING" id="5601.A0A0D2FCV6"/>
<dbReference type="EMBL" id="KN846961">
    <property type="protein sequence ID" value="KIW64700.1"/>
    <property type="molecule type" value="Genomic_DNA"/>
</dbReference>
<evidence type="ECO:0000313" key="3">
    <source>
        <dbReference type="Proteomes" id="UP000054266"/>
    </source>
</evidence>